<accession>A0A9J5ZU64</accession>
<evidence type="ECO:0000313" key="1">
    <source>
        <dbReference type="EMBL" id="KAG5615643.1"/>
    </source>
</evidence>
<reference evidence="1 2" key="1">
    <citation type="submission" date="2020-09" db="EMBL/GenBank/DDBJ databases">
        <title>De no assembly of potato wild relative species, Solanum commersonii.</title>
        <authorList>
            <person name="Cho K."/>
        </authorList>
    </citation>
    <scope>NUCLEOTIDE SEQUENCE [LARGE SCALE GENOMIC DNA]</scope>
    <source>
        <strain evidence="1">LZ3.2</strain>
        <tissue evidence="1">Leaf</tissue>
    </source>
</reference>
<dbReference type="EMBL" id="JACXVP010000003">
    <property type="protein sequence ID" value="KAG5615643.1"/>
    <property type="molecule type" value="Genomic_DNA"/>
</dbReference>
<sequence length="71" mass="8116">MPKLKVGWWTKELKGNKNPKKNLELSFESTISKALTSHSPSAIEASDDEREEKSVDITLGMEWIPRVDTMR</sequence>
<keyword evidence="2" id="KW-1185">Reference proteome</keyword>
<name>A0A9J5ZU64_SOLCO</name>
<dbReference type="Proteomes" id="UP000824120">
    <property type="component" value="Chromosome 3"/>
</dbReference>
<proteinExistence type="predicted"/>
<organism evidence="1 2">
    <name type="scientific">Solanum commersonii</name>
    <name type="common">Commerson's wild potato</name>
    <name type="synonym">Commerson's nightshade</name>
    <dbReference type="NCBI Taxonomy" id="4109"/>
    <lineage>
        <taxon>Eukaryota</taxon>
        <taxon>Viridiplantae</taxon>
        <taxon>Streptophyta</taxon>
        <taxon>Embryophyta</taxon>
        <taxon>Tracheophyta</taxon>
        <taxon>Spermatophyta</taxon>
        <taxon>Magnoliopsida</taxon>
        <taxon>eudicotyledons</taxon>
        <taxon>Gunneridae</taxon>
        <taxon>Pentapetalae</taxon>
        <taxon>asterids</taxon>
        <taxon>lamiids</taxon>
        <taxon>Solanales</taxon>
        <taxon>Solanaceae</taxon>
        <taxon>Solanoideae</taxon>
        <taxon>Solaneae</taxon>
        <taxon>Solanum</taxon>
    </lineage>
</organism>
<dbReference type="AlphaFoldDB" id="A0A9J5ZU64"/>
<comment type="caution">
    <text evidence="1">The sequence shown here is derived from an EMBL/GenBank/DDBJ whole genome shotgun (WGS) entry which is preliminary data.</text>
</comment>
<protein>
    <submittedName>
        <fullName evidence="1">Uncharacterized protein</fullName>
    </submittedName>
</protein>
<gene>
    <name evidence="1" type="ORF">H5410_015467</name>
</gene>
<evidence type="ECO:0000313" key="2">
    <source>
        <dbReference type="Proteomes" id="UP000824120"/>
    </source>
</evidence>